<sequence length="125" mass="14682">MLGVSLRDQIRNEEIRRRTRSEIAQLVAKLVWQWAGHIARRTDGRWGLKVLEWRPRTGKRSVARAPTRWTNDIRRVDGSCWRQAAPDRALWNSLQKTYVQQWTSIACHDDDDTHELFGVMCVLSI</sequence>
<keyword evidence="2" id="KW-1185">Reference proteome</keyword>
<dbReference type="OrthoDB" id="407509at2759"/>
<gene>
    <name evidence="1" type="primary">jg2202</name>
    <name evidence="1" type="ORF">PAEG_LOCUS1941</name>
</gene>
<protein>
    <submittedName>
        <fullName evidence="1">Jg2202 protein</fullName>
    </submittedName>
</protein>
<accession>A0A8S4QHR9</accession>
<evidence type="ECO:0000313" key="2">
    <source>
        <dbReference type="Proteomes" id="UP000838756"/>
    </source>
</evidence>
<reference evidence="1" key="1">
    <citation type="submission" date="2022-03" db="EMBL/GenBank/DDBJ databases">
        <authorList>
            <person name="Lindestad O."/>
        </authorList>
    </citation>
    <scope>NUCLEOTIDE SEQUENCE</scope>
</reference>
<organism evidence="1 2">
    <name type="scientific">Pararge aegeria aegeria</name>
    <dbReference type="NCBI Taxonomy" id="348720"/>
    <lineage>
        <taxon>Eukaryota</taxon>
        <taxon>Metazoa</taxon>
        <taxon>Ecdysozoa</taxon>
        <taxon>Arthropoda</taxon>
        <taxon>Hexapoda</taxon>
        <taxon>Insecta</taxon>
        <taxon>Pterygota</taxon>
        <taxon>Neoptera</taxon>
        <taxon>Endopterygota</taxon>
        <taxon>Lepidoptera</taxon>
        <taxon>Glossata</taxon>
        <taxon>Ditrysia</taxon>
        <taxon>Papilionoidea</taxon>
        <taxon>Nymphalidae</taxon>
        <taxon>Satyrinae</taxon>
        <taxon>Satyrini</taxon>
        <taxon>Parargina</taxon>
        <taxon>Pararge</taxon>
    </lineage>
</organism>
<dbReference type="EMBL" id="CAKXAJ010006189">
    <property type="protein sequence ID" value="CAH2209543.1"/>
    <property type="molecule type" value="Genomic_DNA"/>
</dbReference>
<dbReference type="Proteomes" id="UP000838756">
    <property type="component" value="Unassembled WGS sequence"/>
</dbReference>
<evidence type="ECO:0000313" key="1">
    <source>
        <dbReference type="EMBL" id="CAH2209543.1"/>
    </source>
</evidence>
<dbReference type="AlphaFoldDB" id="A0A8S4QHR9"/>
<comment type="caution">
    <text evidence="1">The sequence shown here is derived from an EMBL/GenBank/DDBJ whole genome shotgun (WGS) entry which is preliminary data.</text>
</comment>
<name>A0A8S4QHR9_9NEOP</name>
<proteinExistence type="predicted"/>